<evidence type="ECO:0000313" key="3">
    <source>
        <dbReference type="EMBL" id="QQP51642.1"/>
    </source>
</evidence>
<reference evidence="4" key="1">
    <citation type="submission" date="2021-01" db="EMBL/GenBank/DDBJ databases">
        <title>Caligus Genome Assembly.</title>
        <authorList>
            <person name="Gallardo-Escarate C."/>
        </authorList>
    </citation>
    <scope>NUCLEOTIDE SEQUENCE [LARGE SCALE GENOMIC DNA]</scope>
</reference>
<dbReference type="Proteomes" id="UP000595437">
    <property type="component" value="Chromosome 8"/>
</dbReference>
<proteinExistence type="predicted"/>
<gene>
    <name evidence="3" type="ORF">FKW44_013065</name>
</gene>
<name>A0A7T8K9A6_CALRO</name>
<organism evidence="3 4">
    <name type="scientific">Caligus rogercresseyi</name>
    <name type="common">Sea louse</name>
    <dbReference type="NCBI Taxonomy" id="217165"/>
    <lineage>
        <taxon>Eukaryota</taxon>
        <taxon>Metazoa</taxon>
        <taxon>Ecdysozoa</taxon>
        <taxon>Arthropoda</taxon>
        <taxon>Crustacea</taxon>
        <taxon>Multicrustacea</taxon>
        <taxon>Hexanauplia</taxon>
        <taxon>Copepoda</taxon>
        <taxon>Siphonostomatoida</taxon>
        <taxon>Caligidae</taxon>
        <taxon>Caligus</taxon>
    </lineage>
</organism>
<accession>A0A7T8K9A6</accession>
<evidence type="ECO:0000256" key="2">
    <source>
        <dbReference type="SAM" id="SignalP"/>
    </source>
</evidence>
<dbReference type="AlphaFoldDB" id="A0A7T8K9A6"/>
<keyword evidence="2" id="KW-0732">Signal</keyword>
<keyword evidence="4" id="KW-1185">Reference proteome</keyword>
<dbReference type="EMBL" id="CP045897">
    <property type="protein sequence ID" value="QQP51642.1"/>
    <property type="molecule type" value="Genomic_DNA"/>
</dbReference>
<sequence>MFIIILHIVIGWKRQILSGSLWLNVIFPWMKKVWLDLKPNRNALKRNASPAKTSSRSSDLKLMAPPKLEV</sequence>
<evidence type="ECO:0000313" key="4">
    <source>
        <dbReference type="Proteomes" id="UP000595437"/>
    </source>
</evidence>
<feature type="chain" id="PRO_5030801100" evidence="2">
    <location>
        <begin position="19"/>
        <end position="70"/>
    </location>
</feature>
<feature type="signal peptide" evidence="2">
    <location>
        <begin position="1"/>
        <end position="18"/>
    </location>
</feature>
<evidence type="ECO:0000256" key="1">
    <source>
        <dbReference type="SAM" id="MobiDB-lite"/>
    </source>
</evidence>
<protein>
    <submittedName>
        <fullName evidence="3">Uncharacterized protein</fullName>
    </submittedName>
</protein>
<feature type="region of interest" description="Disordered" evidence="1">
    <location>
        <begin position="46"/>
        <end position="70"/>
    </location>
</feature>